<dbReference type="AlphaFoldDB" id="A0A7Z0VJX7"/>
<organism evidence="3 4">
    <name type="scientific">Candidatus Thiodiazotropha endolucinida</name>
    <dbReference type="NCBI Taxonomy" id="1655433"/>
    <lineage>
        <taxon>Bacteria</taxon>
        <taxon>Pseudomonadati</taxon>
        <taxon>Pseudomonadota</taxon>
        <taxon>Gammaproteobacteria</taxon>
        <taxon>Chromatiales</taxon>
        <taxon>Sedimenticolaceae</taxon>
        <taxon>Candidatus Thiodiazotropha</taxon>
    </lineage>
</organism>
<proteinExistence type="predicted"/>
<reference evidence="3 4" key="1">
    <citation type="submission" date="2016-06" db="EMBL/GenBank/DDBJ databases">
        <title>Genome sequence of endosymbiont of Candidatus Endolucinida thiodiazotropha.</title>
        <authorList>
            <person name="Poehlein A."/>
            <person name="Koenig S."/>
            <person name="Heiden S.E."/>
            <person name="Thuermer A."/>
            <person name="Voget S."/>
            <person name="Daniel R."/>
            <person name="Markert S."/>
            <person name="Gros O."/>
            <person name="Schweder T."/>
        </authorList>
    </citation>
    <scope>NUCLEOTIDE SEQUENCE [LARGE SCALE GENOMIC DNA]</scope>
    <source>
        <strain evidence="3 4">COS</strain>
    </source>
</reference>
<keyword evidence="1" id="KW-0812">Transmembrane</keyword>
<comment type="caution">
    <text evidence="3">The sequence shown here is derived from an EMBL/GenBank/DDBJ whole genome shotgun (WGS) entry which is preliminary data.</text>
</comment>
<gene>
    <name evidence="3" type="ORF">CODIS_32360</name>
</gene>
<feature type="transmembrane region" description="Helical" evidence="1">
    <location>
        <begin position="7"/>
        <end position="26"/>
    </location>
</feature>
<keyword evidence="1" id="KW-0472">Membrane</keyword>
<evidence type="ECO:0000313" key="4">
    <source>
        <dbReference type="Proteomes" id="UP000094769"/>
    </source>
</evidence>
<dbReference type="Pfam" id="PF12158">
    <property type="entry name" value="DUF3592"/>
    <property type="match status" value="1"/>
</dbReference>
<evidence type="ECO:0000259" key="2">
    <source>
        <dbReference type="Pfam" id="PF12158"/>
    </source>
</evidence>
<feature type="transmembrane region" description="Helical" evidence="1">
    <location>
        <begin position="32"/>
        <end position="52"/>
    </location>
</feature>
<feature type="transmembrane region" description="Helical" evidence="1">
    <location>
        <begin position="168"/>
        <end position="189"/>
    </location>
</feature>
<dbReference type="EMBL" id="MARB01000020">
    <property type="protein sequence ID" value="ODJ86596.1"/>
    <property type="molecule type" value="Genomic_DNA"/>
</dbReference>
<evidence type="ECO:0000313" key="3">
    <source>
        <dbReference type="EMBL" id="ODJ86596.1"/>
    </source>
</evidence>
<dbReference type="InterPro" id="IPR021994">
    <property type="entry name" value="DUF3592"/>
</dbReference>
<keyword evidence="4" id="KW-1185">Reference proteome</keyword>
<sequence length="190" mass="21074">MDSKTLLLAVKLIALLSIAYLVFLFLPLQAHHLLLVISVTLILIGGGSLLKYKQYSDWIEDKAKIVDVGEASEIVAIGQYSQLKYFYPVIDYEYAVDGKNYSGNTVSVEKENVWVAEVNGWGDPNPDTVRWWLSLKPEDDIPVFINPKNHSDTVLVKGASKARRSHHLALLLGGVLLGLIWLTLAGMIAL</sequence>
<evidence type="ECO:0000256" key="1">
    <source>
        <dbReference type="SAM" id="Phobius"/>
    </source>
</evidence>
<dbReference type="RefSeq" id="WP_069126896.1">
    <property type="nucleotide sequence ID" value="NZ_MARB01000020.1"/>
</dbReference>
<protein>
    <recommendedName>
        <fullName evidence="2">DUF3592 domain-containing protein</fullName>
    </recommendedName>
</protein>
<feature type="domain" description="DUF3592" evidence="2">
    <location>
        <begin position="78"/>
        <end position="159"/>
    </location>
</feature>
<name>A0A7Z0VJX7_9GAMM</name>
<accession>A0A7Z0VJX7</accession>
<keyword evidence="1" id="KW-1133">Transmembrane helix</keyword>
<dbReference type="Proteomes" id="UP000094769">
    <property type="component" value="Unassembled WGS sequence"/>
</dbReference>